<gene>
    <name evidence="1" type="ORF">DM484_26990</name>
</gene>
<evidence type="ECO:0000313" key="2">
    <source>
        <dbReference type="Proteomes" id="UP000249396"/>
    </source>
</evidence>
<proteinExistence type="predicted"/>
<protein>
    <submittedName>
        <fullName evidence="1">Uncharacterized protein</fullName>
    </submittedName>
</protein>
<evidence type="ECO:0000313" key="1">
    <source>
        <dbReference type="EMBL" id="PZN71137.1"/>
    </source>
</evidence>
<dbReference type="EMBL" id="QJPH01000533">
    <property type="protein sequence ID" value="PZN71137.1"/>
    <property type="molecule type" value="Genomic_DNA"/>
</dbReference>
<sequence length="84" mass="9889">MVFLIYFLLIRPLVWNIITPVPRFRHYPLRKTALVAVKNRSHRSLMAIYAFVIVKFTSYTKQDNVLDQCVTMILKATTVLTYIL</sequence>
<comment type="caution">
    <text evidence="1">The sequence shown here is derived from an EMBL/GenBank/DDBJ whole genome shotgun (WGS) entry which is preliminary data.</text>
</comment>
<dbReference type="AlphaFoldDB" id="A0A2W4SHI5"/>
<name>A0A2W4SHI5_9GAMM</name>
<dbReference type="Proteomes" id="UP000249396">
    <property type="component" value="Unassembled WGS sequence"/>
</dbReference>
<reference evidence="1 2" key="1">
    <citation type="journal article" date="2018" name="Aquat. Microb. Ecol.">
        <title>Gammaproteobacterial methanotrophs dominate.</title>
        <authorList>
            <person name="Rissanen A.J."/>
            <person name="Saarenheimo J."/>
            <person name="Tiirola M."/>
            <person name="Peura S."/>
            <person name="Aalto S.L."/>
            <person name="Karvinen A."/>
            <person name="Nykanen H."/>
        </authorList>
    </citation>
    <scope>NUCLEOTIDE SEQUENCE [LARGE SCALE GENOMIC DNA]</scope>
    <source>
        <strain evidence="1">AMbin10</strain>
    </source>
</reference>
<accession>A0A2W4SHI5</accession>
<organism evidence="1 2">
    <name type="scientific">Candidatus Methylumidiphilus alinenensis</name>
    <dbReference type="NCBI Taxonomy" id="2202197"/>
    <lineage>
        <taxon>Bacteria</taxon>
        <taxon>Pseudomonadati</taxon>
        <taxon>Pseudomonadota</taxon>
        <taxon>Gammaproteobacteria</taxon>
        <taxon>Methylococcales</taxon>
        <taxon>Candidatus Methylumidiphilus</taxon>
    </lineage>
</organism>